<organism evidence="2 3">
    <name type="scientific">Candidatus Clostridium stratigraminis</name>
    <dbReference type="NCBI Taxonomy" id="3381661"/>
    <lineage>
        <taxon>Bacteria</taxon>
        <taxon>Bacillati</taxon>
        <taxon>Bacillota</taxon>
        <taxon>Clostridia</taxon>
        <taxon>Eubacteriales</taxon>
        <taxon>Clostridiaceae</taxon>
        <taxon>Clostridium</taxon>
    </lineage>
</organism>
<feature type="transmembrane region" description="Helical" evidence="1">
    <location>
        <begin position="226"/>
        <end position="243"/>
    </location>
</feature>
<evidence type="ECO:0000313" key="2">
    <source>
        <dbReference type="EMBL" id="MFL0247249.1"/>
    </source>
</evidence>
<dbReference type="EMBL" id="JBJHZZ010000005">
    <property type="protein sequence ID" value="MFL0247249.1"/>
    <property type="molecule type" value="Genomic_DNA"/>
</dbReference>
<dbReference type="RefSeq" id="WP_406769702.1">
    <property type="nucleotide sequence ID" value="NZ_JBJHZZ010000005.1"/>
</dbReference>
<feature type="transmembrane region" description="Helical" evidence="1">
    <location>
        <begin position="138"/>
        <end position="159"/>
    </location>
</feature>
<dbReference type="NCBIfam" id="TIGR03082">
    <property type="entry name" value="Gneg_AbrB_dup"/>
    <property type="match status" value="2"/>
</dbReference>
<evidence type="ECO:0000313" key="3">
    <source>
        <dbReference type="Proteomes" id="UP001623591"/>
    </source>
</evidence>
<dbReference type="PANTHER" id="PTHR38457:SF1">
    <property type="entry name" value="REGULATOR ABRB-RELATED"/>
    <property type="match status" value="1"/>
</dbReference>
<comment type="caution">
    <text evidence="2">The sequence shown here is derived from an EMBL/GenBank/DDBJ whole genome shotgun (WGS) entry which is preliminary data.</text>
</comment>
<feature type="transmembrane region" description="Helical" evidence="1">
    <location>
        <begin position="340"/>
        <end position="360"/>
    </location>
</feature>
<feature type="transmembrane region" description="Helical" evidence="1">
    <location>
        <begin position="202"/>
        <end position="220"/>
    </location>
</feature>
<keyword evidence="1" id="KW-0812">Transmembrane</keyword>
<feature type="transmembrane region" description="Helical" evidence="1">
    <location>
        <begin position="81"/>
        <end position="101"/>
    </location>
</feature>
<keyword evidence="3" id="KW-1185">Reference proteome</keyword>
<evidence type="ECO:0000256" key="1">
    <source>
        <dbReference type="SAM" id="Phobius"/>
    </source>
</evidence>
<dbReference type="Proteomes" id="UP001623591">
    <property type="component" value="Unassembled WGS sequence"/>
</dbReference>
<feature type="transmembrane region" description="Helical" evidence="1">
    <location>
        <begin position="53"/>
        <end position="69"/>
    </location>
</feature>
<name>A0ABW8T3Y8_9CLOT</name>
<gene>
    <name evidence="2" type="ORF">ACJDUG_09710</name>
</gene>
<feature type="transmembrane region" description="Helical" evidence="1">
    <location>
        <begin position="28"/>
        <end position="46"/>
    </location>
</feature>
<dbReference type="Pfam" id="PF05145">
    <property type="entry name" value="AbrB"/>
    <property type="match status" value="2"/>
</dbReference>
<dbReference type="PANTHER" id="PTHR38457">
    <property type="entry name" value="REGULATOR ABRB-RELATED"/>
    <property type="match status" value="1"/>
</dbReference>
<reference evidence="2 3" key="1">
    <citation type="submission" date="2024-11" db="EMBL/GenBank/DDBJ databases">
        <authorList>
            <person name="Heng Y.C."/>
            <person name="Lim A.C.H."/>
            <person name="Lee J.K.Y."/>
            <person name="Kittelmann S."/>
        </authorList>
    </citation>
    <scope>NUCLEOTIDE SEQUENCE [LARGE SCALE GENOMIC DNA]</scope>
    <source>
        <strain evidence="2 3">WILCCON 0185</strain>
    </source>
</reference>
<dbReference type="InterPro" id="IPR007820">
    <property type="entry name" value="AbrB_fam"/>
</dbReference>
<keyword evidence="1" id="KW-1133">Transmembrane helix</keyword>
<proteinExistence type="predicted"/>
<dbReference type="PIRSF" id="PIRSF038991">
    <property type="entry name" value="Protein_AbrB"/>
    <property type="match status" value="1"/>
</dbReference>
<accession>A0ABW8T3Y8</accession>
<dbReference type="InterPro" id="IPR017516">
    <property type="entry name" value="AbrB_dup"/>
</dbReference>
<keyword evidence="1" id="KW-0472">Membrane</keyword>
<feature type="transmembrane region" description="Helical" evidence="1">
    <location>
        <begin position="279"/>
        <end position="302"/>
    </location>
</feature>
<sequence>MFNLIITLIIGLIGGITALRLKIPAGAMVGAMLSVAIFNVITGSAYLPQDVRIITQIAAGAFIGAGIKYKDVLDLKLMLKPAILMVTTMIVLDLLMGLIMYKITGINLVTALFACAPGGIVDMSLISNDLGADSSKVVILQMVRLMCVFIIFPPSLKFLSSRINKSEKSDENPDLIICSNSVDASMQAAAATKEKSNSKEKVSNLILTLTVALAAGLIGYKLKIPAGALTFSMLSVGAFSVIFNRGYMPLNLRRLTQVFAGILIGERMTYGNIVELKGIILPALILLVGIILVNLCIGIFITKVCGLELITSLLASAPGGVSDMALIAKDLGGDAPKVAILQLARYVCVIATFPFLVKFISSL</sequence>
<feature type="transmembrane region" description="Helical" evidence="1">
    <location>
        <begin position="108"/>
        <end position="126"/>
    </location>
</feature>
<protein>
    <submittedName>
        <fullName evidence="2">AbrB family transcriptional regulator</fullName>
    </submittedName>
</protein>